<evidence type="ECO:0000313" key="3">
    <source>
        <dbReference type="Ensembl" id="ENSSRHP00000097334.1"/>
    </source>
</evidence>
<sequence>MHLPSRTPVLPQVTSLLFCILFLTESLNILNKQPGGEDKKKETKLQCHLQSPPRRENCS</sequence>
<organism evidence="3 4">
    <name type="scientific">Sinocyclocheilus rhinocerous</name>
    <dbReference type="NCBI Taxonomy" id="307959"/>
    <lineage>
        <taxon>Eukaryota</taxon>
        <taxon>Metazoa</taxon>
        <taxon>Chordata</taxon>
        <taxon>Craniata</taxon>
        <taxon>Vertebrata</taxon>
        <taxon>Euteleostomi</taxon>
        <taxon>Actinopterygii</taxon>
        <taxon>Neopterygii</taxon>
        <taxon>Teleostei</taxon>
        <taxon>Ostariophysi</taxon>
        <taxon>Cypriniformes</taxon>
        <taxon>Cyprinidae</taxon>
        <taxon>Cyprininae</taxon>
        <taxon>Sinocyclocheilus</taxon>
    </lineage>
</organism>
<dbReference type="Ensembl" id="ENSSRHT00000099978.1">
    <property type="protein sequence ID" value="ENSSRHP00000097334.1"/>
    <property type="gene ID" value="ENSSRHG00000047812.1"/>
</dbReference>
<evidence type="ECO:0000256" key="2">
    <source>
        <dbReference type="SAM" id="SignalP"/>
    </source>
</evidence>
<feature type="chain" id="PRO_5025627485" evidence="2">
    <location>
        <begin position="27"/>
        <end position="59"/>
    </location>
</feature>
<feature type="region of interest" description="Disordered" evidence="1">
    <location>
        <begin position="33"/>
        <end position="59"/>
    </location>
</feature>
<keyword evidence="2" id="KW-0732">Signal</keyword>
<dbReference type="Proteomes" id="UP000472270">
    <property type="component" value="Unassembled WGS sequence"/>
</dbReference>
<protein>
    <submittedName>
        <fullName evidence="3">Uncharacterized protein</fullName>
    </submittedName>
</protein>
<reference evidence="3" key="2">
    <citation type="submission" date="2025-09" db="UniProtKB">
        <authorList>
            <consortium name="Ensembl"/>
        </authorList>
    </citation>
    <scope>IDENTIFICATION</scope>
</reference>
<feature type="signal peptide" evidence="2">
    <location>
        <begin position="1"/>
        <end position="26"/>
    </location>
</feature>
<feature type="compositionally biased region" description="Basic and acidic residues" evidence="1">
    <location>
        <begin position="35"/>
        <end position="45"/>
    </location>
</feature>
<keyword evidence="4" id="KW-1185">Reference proteome</keyword>
<evidence type="ECO:0000256" key="1">
    <source>
        <dbReference type="SAM" id="MobiDB-lite"/>
    </source>
</evidence>
<evidence type="ECO:0000313" key="4">
    <source>
        <dbReference type="Proteomes" id="UP000472270"/>
    </source>
</evidence>
<name>A0A673N9G4_9TELE</name>
<reference evidence="3" key="1">
    <citation type="submission" date="2025-08" db="UniProtKB">
        <authorList>
            <consortium name="Ensembl"/>
        </authorList>
    </citation>
    <scope>IDENTIFICATION</scope>
</reference>
<dbReference type="AlphaFoldDB" id="A0A673N9G4"/>
<proteinExistence type="predicted"/>
<accession>A0A673N9G4</accession>